<evidence type="ECO:0000256" key="1">
    <source>
        <dbReference type="SAM" id="MobiDB-lite"/>
    </source>
</evidence>
<gene>
    <name evidence="2" type="ORF">TSAR_006176</name>
</gene>
<reference evidence="2 3" key="1">
    <citation type="journal article" date="2017" name="Curr. Biol.">
        <title>The Evolution of Venom by Co-option of Single-Copy Genes.</title>
        <authorList>
            <person name="Martinson E.O."/>
            <person name="Mrinalini"/>
            <person name="Kelkar Y.D."/>
            <person name="Chang C.H."/>
            <person name="Werren J.H."/>
        </authorList>
    </citation>
    <scope>NUCLEOTIDE SEQUENCE [LARGE SCALE GENOMIC DNA]</scope>
    <source>
        <strain evidence="2 3">Alberta</strain>
        <tissue evidence="2">Whole body</tissue>
    </source>
</reference>
<evidence type="ECO:0000313" key="3">
    <source>
        <dbReference type="Proteomes" id="UP000215335"/>
    </source>
</evidence>
<protein>
    <submittedName>
        <fullName evidence="2">Uncharacterized protein</fullName>
    </submittedName>
</protein>
<dbReference type="EMBL" id="NNAY01009040">
    <property type="protein sequence ID" value="OXU16247.1"/>
    <property type="molecule type" value="Genomic_DNA"/>
</dbReference>
<dbReference type="AlphaFoldDB" id="A0A232ED25"/>
<proteinExistence type="predicted"/>
<feature type="compositionally biased region" description="Basic and acidic residues" evidence="1">
    <location>
        <begin position="21"/>
        <end position="37"/>
    </location>
</feature>
<dbReference type="OrthoDB" id="7699899at2759"/>
<accession>A0A232ED25</accession>
<keyword evidence="3" id="KW-1185">Reference proteome</keyword>
<comment type="caution">
    <text evidence="2">The sequence shown here is derived from an EMBL/GenBank/DDBJ whole genome shotgun (WGS) entry which is preliminary data.</text>
</comment>
<name>A0A232ED25_9HYME</name>
<sequence length="261" mass="31248">MQQMDEDAVEQIIEATPNKQLTDRRQKYRDQNREEINRRRRERYHHQKNMQQIDEDAVEIIEATPKKQQRKNDSNLDIIQEISHDFNSVIQQHNTQDFQERHNIISVHNNEGRNRLQTIVTLNAAGNSNIYSSFQSHKFAHKYFNENFISNEFGHACSICDRLWLERDLKKPLPIHENIINKIFDTPDMTILNICSTCKSALDKNKIPNFSVYNGFHYLEISHNLPKIDFLTERLLSPRIPFMQIRRLRHFCSWISYHQIY</sequence>
<dbReference type="Proteomes" id="UP000215335">
    <property type="component" value="Unassembled WGS sequence"/>
</dbReference>
<feature type="region of interest" description="Disordered" evidence="1">
    <location>
        <begin position="1"/>
        <end position="42"/>
    </location>
</feature>
<evidence type="ECO:0000313" key="2">
    <source>
        <dbReference type="EMBL" id="OXU16247.1"/>
    </source>
</evidence>
<organism evidence="2 3">
    <name type="scientific">Trichomalopsis sarcophagae</name>
    <dbReference type="NCBI Taxonomy" id="543379"/>
    <lineage>
        <taxon>Eukaryota</taxon>
        <taxon>Metazoa</taxon>
        <taxon>Ecdysozoa</taxon>
        <taxon>Arthropoda</taxon>
        <taxon>Hexapoda</taxon>
        <taxon>Insecta</taxon>
        <taxon>Pterygota</taxon>
        <taxon>Neoptera</taxon>
        <taxon>Endopterygota</taxon>
        <taxon>Hymenoptera</taxon>
        <taxon>Apocrita</taxon>
        <taxon>Proctotrupomorpha</taxon>
        <taxon>Chalcidoidea</taxon>
        <taxon>Pteromalidae</taxon>
        <taxon>Pteromalinae</taxon>
        <taxon>Trichomalopsis</taxon>
    </lineage>
</organism>
<dbReference type="STRING" id="543379.A0A232ED25"/>